<keyword evidence="10 27" id="KW-0540">Nuclease</keyword>
<dbReference type="GO" id="GO:0003678">
    <property type="term" value="F:DNA helicase activity"/>
    <property type="evidence" value="ECO:0007669"/>
    <property type="project" value="UniProtKB-EC"/>
</dbReference>
<dbReference type="GO" id="GO:0046872">
    <property type="term" value="F:metal ion binding"/>
    <property type="evidence" value="ECO:0007669"/>
    <property type="project" value="UniProtKB-KW"/>
</dbReference>
<keyword evidence="8 27" id="KW-1048">Host nucleus</keyword>
<feature type="region of interest" description="Disordered" evidence="28">
    <location>
        <begin position="796"/>
        <end position="825"/>
    </location>
</feature>
<feature type="compositionally biased region" description="Acidic residues" evidence="28">
    <location>
        <begin position="807"/>
        <end position="818"/>
    </location>
</feature>
<comment type="subunit">
    <text evidence="5">Homooligomer; when bound to DNA.</text>
</comment>
<accession>A0A1Z3FVX3</accession>
<dbReference type="GO" id="GO:0039693">
    <property type="term" value="P:viral DNA genome replication"/>
    <property type="evidence" value="ECO:0007669"/>
    <property type="project" value="UniProtKB-KW"/>
</dbReference>
<evidence type="ECO:0000256" key="9">
    <source>
        <dbReference type="ARBA" id="ARBA00022705"/>
    </source>
</evidence>
<evidence type="ECO:0000256" key="2">
    <source>
        <dbReference type="ARBA" id="ARBA00002892"/>
    </source>
</evidence>
<evidence type="ECO:0000256" key="5">
    <source>
        <dbReference type="ARBA" id="ARBA00011717"/>
    </source>
</evidence>
<dbReference type="InterPro" id="IPR049901">
    <property type="entry name" value="PV_NS1-NUC"/>
</dbReference>
<dbReference type="GO" id="GO:0016787">
    <property type="term" value="F:hydrolase activity"/>
    <property type="evidence" value="ECO:0007669"/>
    <property type="project" value="UniProtKB-KW"/>
</dbReference>
<evidence type="ECO:0000256" key="11">
    <source>
        <dbReference type="ARBA" id="ARBA00022723"/>
    </source>
</evidence>
<dbReference type="SUPFAM" id="SSF52540">
    <property type="entry name" value="P-loop containing nucleoside triphosphate hydrolases"/>
    <property type="match status" value="1"/>
</dbReference>
<keyword evidence="11" id="KW-0479">Metal-binding</keyword>
<evidence type="ECO:0000256" key="26">
    <source>
        <dbReference type="ARBA" id="ARBA00047995"/>
    </source>
</evidence>
<name>A0A1Z3FVX3_9VIRU</name>
<dbReference type="Gene3D" id="3.40.50.300">
    <property type="entry name" value="P-loop containing nucleotide triphosphate hydrolases"/>
    <property type="match status" value="1"/>
</dbReference>
<evidence type="ECO:0000256" key="1">
    <source>
        <dbReference type="ARBA" id="ARBA00001946"/>
    </source>
</evidence>
<evidence type="ECO:0000256" key="25">
    <source>
        <dbReference type="ARBA" id="ARBA00032999"/>
    </source>
</evidence>
<feature type="region of interest" description="Disordered" evidence="28">
    <location>
        <begin position="747"/>
        <end position="775"/>
    </location>
</feature>
<dbReference type="PROSITE" id="PS51206">
    <property type="entry name" value="SF3_HELICASE_1"/>
    <property type="match status" value="1"/>
</dbReference>
<evidence type="ECO:0000256" key="7">
    <source>
        <dbReference type="ARBA" id="ARBA00020731"/>
    </source>
</evidence>
<keyword evidence="16" id="KW-0067">ATP-binding</keyword>
<evidence type="ECO:0000256" key="17">
    <source>
        <dbReference type="ARBA" id="ARBA00022842"/>
    </source>
</evidence>
<evidence type="ECO:0000256" key="23">
    <source>
        <dbReference type="ARBA" id="ARBA00023268"/>
    </source>
</evidence>
<feature type="compositionally biased region" description="Basic and acidic residues" evidence="28">
    <location>
        <begin position="796"/>
        <end position="805"/>
    </location>
</feature>
<evidence type="ECO:0000256" key="10">
    <source>
        <dbReference type="ARBA" id="ARBA00022722"/>
    </source>
</evidence>
<dbReference type="EC" id="3.6.4.12" evidence="6"/>
<keyword evidence="9 27" id="KW-0235">DNA replication</keyword>
<evidence type="ECO:0000256" key="13">
    <source>
        <dbReference type="ARBA" id="ARBA00022759"/>
    </source>
</evidence>
<evidence type="ECO:0000313" key="31">
    <source>
        <dbReference type="EMBL" id="ASC49369.1"/>
    </source>
</evidence>
<evidence type="ECO:0000256" key="16">
    <source>
        <dbReference type="ARBA" id="ARBA00022840"/>
    </source>
</evidence>
<keyword evidence="21 27" id="KW-0238">DNA-binding</keyword>
<evidence type="ECO:0000256" key="21">
    <source>
        <dbReference type="ARBA" id="ARBA00023125"/>
    </source>
</evidence>
<feature type="domain" description="PV NS1-Nuc" evidence="30">
    <location>
        <begin position="17"/>
        <end position="288"/>
    </location>
</feature>
<feature type="short sequence motif" description="RCR-3" evidence="27">
    <location>
        <begin position="228"/>
        <end position="232"/>
    </location>
</feature>
<feature type="compositionally biased region" description="Acidic residues" evidence="28">
    <location>
        <begin position="658"/>
        <end position="679"/>
    </location>
</feature>
<keyword evidence="20 27" id="KW-0190">Covalent protein-DNA linkage</keyword>
<evidence type="ECO:0000256" key="27">
    <source>
        <dbReference type="PROSITE-ProRule" id="PRU01366"/>
    </source>
</evidence>
<dbReference type="GO" id="GO:0004519">
    <property type="term" value="F:endonuclease activity"/>
    <property type="evidence" value="ECO:0007669"/>
    <property type="project" value="UniProtKB-UniRule"/>
</dbReference>
<comment type="catalytic activity">
    <reaction evidence="26">
        <text>ATP + H2O = ADP + phosphate + H(+)</text>
        <dbReference type="Rhea" id="RHEA:13065"/>
        <dbReference type="ChEBI" id="CHEBI:15377"/>
        <dbReference type="ChEBI" id="CHEBI:15378"/>
        <dbReference type="ChEBI" id="CHEBI:30616"/>
        <dbReference type="ChEBI" id="CHEBI:43474"/>
        <dbReference type="ChEBI" id="CHEBI:456216"/>
        <dbReference type="EC" id="3.6.4.12"/>
    </reaction>
</comment>
<dbReference type="GO" id="GO:0003677">
    <property type="term" value="F:DNA binding"/>
    <property type="evidence" value="ECO:0007669"/>
    <property type="project" value="UniProtKB-UniRule"/>
</dbReference>
<dbReference type="Pfam" id="PF01057">
    <property type="entry name" value="Parvo_NS1"/>
    <property type="match status" value="1"/>
</dbReference>
<keyword evidence="15" id="KW-0347">Helicase</keyword>
<evidence type="ECO:0000256" key="24">
    <source>
        <dbReference type="ARBA" id="ARBA00030491"/>
    </source>
</evidence>
<dbReference type="InterPro" id="IPR054766">
    <property type="entry name" value="BoV_NS1-like_N"/>
</dbReference>
<evidence type="ECO:0000256" key="8">
    <source>
        <dbReference type="ARBA" id="ARBA00022562"/>
    </source>
</evidence>
<dbReference type="EMBL" id="KY640439">
    <property type="protein sequence ID" value="ASC49369.1"/>
    <property type="molecule type" value="Genomic_DNA"/>
</dbReference>
<sequence length="825" mass="93272">MENSWNLANVRDELVRFHKPSYTYVLRIPWPVQQDEELRWNTPEGEIALYNISGGSSEDTIRAALLNSGTTDPNIADSTAHALGDPGDGFGRLICSTAYRAGIKLLADKQGTLTPTGSVFIQSELGSAGWHVHVVIGGRDLNKWNAKQSKILLAGFFWRDLLVNITAVISAFERPLTPIERSIYEQIYLSSRQAAIDPSTSVSVLQYRARNWQFHVNAVEPTSFITNYLLKKNRKILVNLSAYVCTGETYYNPLYDKTYCCCCLNGTFLTLDDRAQLYMNLQAFIEEQKMDLHPEPWQKLPLVSKVRIEQNTGTSGNTQIKLGQKHKLLLNVMEACKKHFCITQEDLVQHTPEILLLMEGMPGGSKSIENVLAMMRIHFTQTRTALQFMRDRLEHSYTGFTPGQSRAWKLLLIQGYNPWMAGHWICCVLNKKAGKQNTICFYGPASTGKTIFAKAIAHTTKLYGSVNHNNKQFPFNDCVPKLLIWWEEAIMHNDYVEAAKCILGGTDCRIDQKHTGSAECKQTPVIISTNHDLYTVYGGNSASRVHEAPLRARVVQFNFMKQLESTYGEITENDMYSFLQTCADRFECDLQGFLSEWKLEKMPNQFPLTSFCSGHSQSLVFEEQGVCTHCGGFIQPTPVDDEDESEHASEAGNSEPDLWAEEEDFEDPWWGEDPWDETDTTSGYGTATELLSDGEWQQLLTSTLDNTDFEFDLSVFDILDQDSDSTSVGHGAGVLFDVDDLRAAVQEPEEQNSVVGEADEYEPQAKKRRLDSETQDALDTVRQHVIQNIQFQERRLCWDEQRPSGDPDWDDYGEDDPLEGPSTSR</sequence>
<evidence type="ECO:0000256" key="3">
    <source>
        <dbReference type="ARBA" id="ARBA00004147"/>
    </source>
</evidence>
<feature type="active site" description="For nuclease activity" evidence="27">
    <location>
        <position position="228"/>
    </location>
</feature>
<keyword evidence="23" id="KW-0511">Multifunctional enzyme</keyword>
<dbReference type="InterPro" id="IPR027417">
    <property type="entry name" value="P-loop_NTPase"/>
</dbReference>
<evidence type="ECO:0000259" key="30">
    <source>
        <dbReference type="PROSITE" id="PS52022"/>
    </source>
</evidence>
<keyword evidence="22" id="KW-0804">Transcription</keyword>
<evidence type="ECO:0000256" key="14">
    <source>
        <dbReference type="ARBA" id="ARBA00022801"/>
    </source>
</evidence>
<reference evidence="31" key="1">
    <citation type="journal article" date="2017" name="J. Gen. Virol.">
        <title>Two novel dromedary camel bocaparvoviruses from dromedaries in the Middle East with unique genomic features.</title>
        <authorList>
            <person name="Woo P.C.Y."/>
            <person name="Lau S.K.P."/>
            <person name="Tsoi H.W."/>
            <person name="Patteril N.G."/>
            <person name="Yeung H.C."/>
            <person name="Joseph S."/>
            <person name="Wong E.Y.M."/>
            <person name="Muhammed R."/>
            <person name="Chow F.W.N."/>
            <person name="Wernery U."/>
            <person name="Yuen K.Y."/>
        </authorList>
    </citation>
    <scope>NUCLEOTIDE SEQUENCE</scope>
    <source>
        <strain evidence="31">30C-F</strain>
    </source>
</reference>
<dbReference type="PROSITE" id="PS52022">
    <property type="entry name" value="PV_NS1_NUC"/>
    <property type="match status" value="1"/>
</dbReference>
<evidence type="ECO:0000256" key="12">
    <source>
        <dbReference type="ARBA" id="ARBA00022741"/>
    </source>
</evidence>
<evidence type="ECO:0000256" key="4">
    <source>
        <dbReference type="ARBA" id="ARBA00009826"/>
    </source>
</evidence>
<comment type="similarity">
    <text evidence="4">Belongs to the parvoviruses initiator protein NS1 family.</text>
</comment>
<dbReference type="InterPro" id="IPR001257">
    <property type="entry name" value="Parvovirus_NS1_helicase"/>
</dbReference>
<dbReference type="InterPro" id="IPR014015">
    <property type="entry name" value="Helicase_SF3_DNA-vir"/>
</dbReference>
<evidence type="ECO:0000256" key="19">
    <source>
        <dbReference type="ARBA" id="ARBA00023109"/>
    </source>
</evidence>
<evidence type="ECO:0000256" key="22">
    <source>
        <dbReference type="ARBA" id="ARBA00023163"/>
    </source>
</evidence>
<dbReference type="Pfam" id="PF22419">
    <property type="entry name" value="HBoV_NS1-like_N"/>
    <property type="match status" value="1"/>
</dbReference>
<dbReference type="GO" id="GO:0005524">
    <property type="term" value="F:ATP binding"/>
    <property type="evidence" value="ECO:0007669"/>
    <property type="project" value="UniProtKB-KW"/>
</dbReference>
<evidence type="ECO:0000256" key="28">
    <source>
        <dbReference type="SAM" id="MobiDB-lite"/>
    </source>
</evidence>
<dbReference type="GO" id="GO:0042025">
    <property type="term" value="C:host cell nucleus"/>
    <property type="evidence" value="ECO:0007669"/>
    <property type="project" value="UniProtKB-SubCell"/>
</dbReference>
<dbReference type="Gene3D" id="3.40.1310.20">
    <property type="match status" value="1"/>
</dbReference>
<gene>
    <name evidence="31" type="primary">NS1</name>
</gene>
<keyword evidence="17" id="KW-0460">Magnesium</keyword>
<feature type="short sequence motif" description="RCR-2" evidence="27">
    <location>
        <begin position="131"/>
        <end position="133"/>
    </location>
</feature>
<feature type="domain" description="SF3 helicase" evidence="29">
    <location>
        <begin position="417"/>
        <end position="572"/>
    </location>
</feature>
<evidence type="ECO:0000256" key="15">
    <source>
        <dbReference type="ARBA" id="ARBA00022806"/>
    </source>
</evidence>
<feature type="region of interest" description="Disordered" evidence="28">
    <location>
        <begin position="637"/>
        <end position="687"/>
    </location>
</feature>
<protein>
    <recommendedName>
        <fullName evidence="7">Initiator protein NS1</fullName>
        <ecNumber evidence="6">3.6.4.12</ecNumber>
    </recommendedName>
    <alternativeName>
        <fullName evidence="24">Non-structural protein 1</fullName>
    </alternativeName>
    <alternativeName>
        <fullName evidence="25">Non-structural protein NS1</fullName>
    </alternativeName>
</protein>
<comment type="function">
    <text evidence="2">Multifunctional protein which displays endonuclease and helicase activities required for initiating and directing viral DNA replication. Also plays a role in viral packaging and transactivation of several promoters. Binds site-specifically to 2-3 approximate tandem copies within the origins of replication (Ori), unwinds this hairpin region and nicks one DNA strand thereby initiating the rolling circle replication (RCR). Becomes covalently attached to the 5' end of the nick and provides a 3'OH for priming DNA synthesis. The helicase activity unwinds DNA in a 3'-5' direction on the longer strand. Participates in the transcriptional regulation of several promoters.</text>
</comment>
<comment type="cofactor">
    <cofactor evidence="1">
        <name>Mg(2+)</name>
        <dbReference type="ChEBI" id="CHEBI:18420"/>
    </cofactor>
</comment>
<evidence type="ECO:0000259" key="29">
    <source>
        <dbReference type="PROSITE" id="PS51206"/>
    </source>
</evidence>
<evidence type="ECO:0000256" key="20">
    <source>
        <dbReference type="ARBA" id="ARBA00023124"/>
    </source>
</evidence>
<dbReference type="GO" id="GO:0006260">
    <property type="term" value="P:DNA replication"/>
    <property type="evidence" value="ECO:0007669"/>
    <property type="project" value="UniProtKB-UniRule"/>
</dbReference>
<evidence type="ECO:0000256" key="6">
    <source>
        <dbReference type="ARBA" id="ARBA00012551"/>
    </source>
</evidence>
<keyword evidence="12 27" id="KW-0547">Nucleotide-binding</keyword>
<organism evidence="31">
    <name type="scientific">Dromedary camel bocaparvovirus 2</name>
    <dbReference type="NCBI Taxonomy" id="2014604"/>
    <lineage>
        <taxon>Viruses</taxon>
        <taxon>Monodnaviria</taxon>
        <taxon>Shotokuvirae</taxon>
        <taxon>Cossaviricota</taxon>
        <taxon>Quintoviricetes</taxon>
        <taxon>Piccovirales</taxon>
        <taxon>Parvoviridae</taxon>
        <taxon>Parvovirinae</taxon>
        <taxon>Bocaparvovirus</taxon>
        <taxon>Bocaparvovirus ungulate8</taxon>
    </lineage>
</organism>
<comment type="subcellular location">
    <subcellularLocation>
        <location evidence="3 27">Host nucleus</location>
    </subcellularLocation>
</comment>
<proteinExistence type="inferred from homology"/>
<keyword evidence="19" id="KW-1194">Viral DNA replication</keyword>
<keyword evidence="18" id="KW-0805">Transcription regulation</keyword>
<keyword evidence="14 27" id="KW-0378">Hydrolase</keyword>
<evidence type="ECO:0000256" key="18">
    <source>
        <dbReference type="ARBA" id="ARBA00023015"/>
    </source>
</evidence>
<keyword evidence="13 27" id="KW-0255">Endonuclease</keyword>